<name>A0A0F8A644_9HYPO</name>
<dbReference type="PROSITE" id="PS01173">
    <property type="entry name" value="LIPASE_GDXG_HIS"/>
    <property type="match status" value="1"/>
</dbReference>
<gene>
    <name evidence="6" type="ORF">HIM_04163</name>
</gene>
<dbReference type="InterPro" id="IPR029058">
    <property type="entry name" value="AB_hydrolase_fold"/>
</dbReference>
<dbReference type="PROSITE" id="PS00941">
    <property type="entry name" value="CARBOXYLESTERASE_B_2"/>
    <property type="match status" value="1"/>
</dbReference>
<dbReference type="GO" id="GO:0016787">
    <property type="term" value="F:hydrolase activity"/>
    <property type="evidence" value="ECO:0007669"/>
    <property type="project" value="UniProtKB-KW"/>
</dbReference>
<reference evidence="6 7" key="1">
    <citation type="journal article" date="2014" name="Genome Biol. Evol.">
        <title>Comparative genomics and transcriptomics analyses reveal divergent lifestyle features of nematode endoparasitic fungus Hirsutella minnesotensis.</title>
        <authorList>
            <person name="Lai Y."/>
            <person name="Liu K."/>
            <person name="Zhang X."/>
            <person name="Zhang X."/>
            <person name="Li K."/>
            <person name="Wang N."/>
            <person name="Shu C."/>
            <person name="Wu Y."/>
            <person name="Wang C."/>
            <person name="Bushley K.E."/>
            <person name="Xiang M."/>
            <person name="Liu X."/>
        </authorList>
    </citation>
    <scope>NUCLEOTIDE SEQUENCE [LARGE SCALE GENOMIC DNA]</scope>
    <source>
        <strain evidence="6 7">3608</strain>
    </source>
</reference>
<dbReference type="AlphaFoldDB" id="A0A0F8A644"/>
<dbReference type="ESTHER" id="9hypo-a0a0f8a644">
    <property type="family name" value="Fungal_carboxylesterase_lipase"/>
</dbReference>
<dbReference type="EC" id="3.1.1.-" evidence="4"/>
<evidence type="ECO:0000259" key="5">
    <source>
        <dbReference type="Pfam" id="PF00135"/>
    </source>
</evidence>
<keyword evidence="3 4" id="KW-0378">Hydrolase</keyword>
<dbReference type="PANTHER" id="PTHR11559">
    <property type="entry name" value="CARBOXYLESTERASE"/>
    <property type="match status" value="1"/>
</dbReference>
<keyword evidence="7" id="KW-1185">Reference proteome</keyword>
<dbReference type="InterPro" id="IPR002018">
    <property type="entry name" value="CarbesteraseB"/>
</dbReference>
<sequence>MEISELLSRLLLALNVVKVFEPQEPGPVADLGFAKYRGAHDAGGQTSHFLGIKYAEAARFDHAHLYEEELPQVQDATRFGPSCPQLVSNSIFAPDPFGLSRLIAFLLARPRVQRILKRSEDCLFINIYRPRNESLKDLPVLFYIHGGGFETGSSSSAIYELTAIPGFAYHGSRLVRRSMRMGQPMIVATINYRLAHFGFSASREMRQAGLLNLGFEDQRVALHWVQQHIAAFGGDPAKVVIAGQSAGAISVTAHMLANDGHHQGLFRGAIGMSGAMTPTDGPERQQKTFDELVEFVGCNYAADKVDCLRRVPVDKIEQHMHAMGSGLGYSSLALQWNLRADGRFFNQSLDRLAVTGRVAPVPVIYGCMVDEGTLFNLFNSLILLTTKQVKTYLRKVFWPAATDKHLDRLMELYPQSPRKGSPYGTGLLYAIPPQYKRLSSLIGDYFFEASRLLWTTRRLLLANVTASRWNYQIEAALPLPGLVTRVLEQLGFTSVTTAPIPQLGSFHAADLVGYVFGGLSEEVSANTRNIMSAIVSFTNKLDPNHGGELPHWPQWDIDKKLTMRFGESRFDVIEDTYRDKQMSYMSSIRDSLRI</sequence>
<comment type="similarity">
    <text evidence="1 4">Belongs to the type-B carboxylesterase/lipase family.</text>
</comment>
<comment type="similarity">
    <text evidence="2">Belongs to the 'GDXG' lipolytic enzyme family.</text>
</comment>
<evidence type="ECO:0000256" key="4">
    <source>
        <dbReference type="RuleBase" id="RU361235"/>
    </source>
</evidence>
<dbReference type="Pfam" id="PF00135">
    <property type="entry name" value="COesterase"/>
    <property type="match status" value="1"/>
</dbReference>
<dbReference type="InterPro" id="IPR050309">
    <property type="entry name" value="Type-B_Carboxylest/Lipase"/>
</dbReference>
<evidence type="ECO:0000256" key="1">
    <source>
        <dbReference type="ARBA" id="ARBA00005964"/>
    </source>
</evidence>
<feature type="domain" description="Carboxylesterase type B" evidence="5">
    <location>
        <begin position="43"/>
        <end position="580"/>
    </location>
</feature>
<evidence type="ECO:0000313" key="6">
    <source>
        <dbReference type="EMBL" id="KJZ76434.1"/>
    </source>
</evidence>
<dbReference type="Gene3D" id="3.40.50.1820">
    <property type="entry name" value="alpha/beta hydrolase"/>
    <property type="match status" value="1"/>
</dbReference>
<evidence type="ECO:0000256" key="3">
    <source>
        <dbReference type="ARBA" id="ARBA00022801"/>
    </source>
</evidence>
<evidence type="ECO:0000313" key="7">
    <source>
        <dbReference type="Proteomes" id="UP000054481"/>
    </source>
</evidence>
<dbReference type="OrthoDB" id="408631at2759"/>
<protein>
    <recommendedName>
        <fullName evidence="4">Carboxylic ester hydrolase</fullName>
        <ecNumber evidence="4">3.1.1.-</ecNumber>
    </recommendedName>
</protein>
<accession>A0A0F8A644</accession>
<dbReference type="InterPro" id="IPR019826">
    <property type="entry name" value="Carboxylesterase_B_AS"/>
</dbReference>
<evidence type="ECO:0000256" key="2">
    <source>
        <dbReference type="ARBA" id="ARBA00010515"/>
    </source>
</evidence>
<dbReference type="PROSITE" id="PS00122">
    <property type="entry name" value="CARBOXYLESTERASE_B_1"/>
    <property type="match status" value="1"/>
</dbReference>
<dbReference type="Proteomes" id="UP000054481">
    <property type="component" value="Unassembled WGS sequence"/>
</dbReference>
<dbReference type="EMBL" id="KQ030511">
    <property type="protein sequence ID" value="KJZ76434.1"/>
    <property type="molecule type" value="Genomic_DNA"/>
</dbReference>
<dbReference type="InterPro" id="IPR019819">
    <property type="entry name" value="Carboxylesterase_B_CS"/>
</dbReference>
<dbReference type="SUPFAM" id="SSF53474">
    <property type="entry name" value="alpha/beta-Hydrolases"/>
    <property type="match status" value="1"/>
</dbReference>
<organism evidence="6 7">
    <name type="scientific">Hirsutella minnesotensis 3608</name>
    <dbReference type="NCBI Taxonomy" id="1043627"/>
    <lineage>
        <taxon>Eukaryota</taxon>
        <taxon>Fungi</taxon>
        <taxon>Dikarya</taxon>
        <taxon>Ascomycota</taxon>
        <taxon>Pezizomycotina</taxon>
        <taxon>Sordariomycetes</taxon>
        <taxon>Hypocreomycetidae</taxon>
        <taxon>Hypocreales</taxon>
        <taxon>Ophiocordycipitaceae</taxon>
        <taxon>Hirsutella</taxon>
    </lineage>
</organism>
<proteinExistence type="inferred from homology"/>
<dbReference type="InterPro" id="IPR002168">
    <property type="entry name" value="Lipase_GDXG_HIS_AS"/>
</dbReference>